<gene>
    <name evidence="2" type="ORF">FB567DRAFT_111665</name>
</gene>
<dbReference type="OrthoDB" id="3643156at2759"/>
<evidence type="ECO:0000313" key="3">
    <source>
        <dbReference type="Proteomes" id="UP000813461"/>
    </source>
</evidence>
<evidence type="ECO:0000256" key="1">
    <source>
        <dbReference type="SAM" id="SignalP"/>
    </source>
</evidence>
<feature type="signal peptide" evidence="1">
    <location>
        <begin position="1"/>
        <end position="25"/>
    </location>
</feature>
<keyword evidence="3" id="KW-1185">Reference proteome</keyword>
<dbReference type="Proteomes" id="UP000813461">
    <property type="component" value="Unassembled WGS sequence"/>
</dbReference>
<sequence length="347" mass="37744">MFLCNPQALLLFALFCLTTTCGVAAQYPTRPRAPGVAFRLTSDYGVAAMYLKDGTSVPVAQVQGSPGYQAFMRSSATSAPTQGSKLCQYFTPILDRVEPVLGLNRKSCLNADVANVAAVLATLKAAVESYLGTNICFAALNLDTLDPGKTDIAQKALGSIHLRQTHITARAAQSAVQAHKPDQQPGFIGEPEVTEEPLYMLAVDHSLHWFNVGLFKLDEGTVDPIEDFVNSPQIVETGQVGGIKDALNHFFANPPAGVKLPEQLHQVVVYGDDAKNEELRQLLTELLGVDQVRAAYFSSSVFDGVNHTAYAAHVRMDDVQFEMRVLAPPGCKWRSKLYSNDERTTEL</sequence>
<dbReference type="AlphaFoldDB" id="A0A8K0R1H8"/>
<name>A0A8K0R1H8_9PLEO</name>
<comment type="caution">
    <text evidence="2">The sequence shown here is derived from an EMBL/GenBank/DDBJ whole genome shotgun (WGS) entry which is preliminary data.</text>
</comment>
<organism evidence="2 3">
    <name type="scientific">Paraphoma chrysanthemicola</name>
    <dbReference type="NCBI Taxonomy" id="798071"/>
    <lineage>
        <taxon>Eukaryota</taxon>
        <taxon>Fungi</taxon>
        <taxon>Dikarya</taxon>
        <taxon>Ascomycota</taxon>
        <taxon>Pezizomycotina</taxon>
        <taxon>Dothideomycetes</taxon>
        <taxon>Pleosporomycetidae</taxon>
        <taxon>Pleosporales</taxon>
        <taxon>Pleosporineae</taxon>
        <taxon>Phaeosphaeriaceae</taxon>
        <taxon>Paraphoma</taxon>
    </lineage>
</organism>
<feature type="chain" id="PRO_5035430804" evidence="1">
    <location>
        <begin position="26"/>
        <end position="347"/>
    </location>
</feature>
<reference evidence="2" key="1">
    <citation type="journal article" date="2021" name="Nat. Commun.">
        <title>Genetic determinants of endophytism in the Arabidopsis root mycobiome.</title>
        <authorList>
            <person name="Mesny F."/>
            <person name="Miyauchi S."/>
            <person name="Thiergart T."/>
            <person name="Pickel B."/>
            <person name="Atanasova L."/>
            <person name="Karlsson M."/>
            <person name="Huettel B."/>
            <person name="Barry K.W."/>
            <person name="Haridas S."/>
            <person name="Chen C."/>
            <person name="Bauer D."/>
            <person name="Andreopoulos W."/>
            <person name="Pangilinan J."/>
            <person name="LaButti K."/>
            <person name="Riley R."/>
            <person name="Lipzen A."/>
            <person name="Clum A."/>
            <person name="Drula E."/>
            <person name="Henrissat B."/>
            <person name="Kohler A."/>
            <person name="Grigoriev I.V."/>
            <person name="Martin F.M."/>
            <person name="Hacquard S."/>
        </authorList>
    </citation>
    <scope>NUCLEOTIDE SEQUENCE</scope>
    <source>
        <strain evidence="2">MPI-SDFR-AT-0120</strain>
    </source>
</reference>
<accession>A0A8K0R1H8</accession>
<keyword evidence="1" id="KW-0732">Signal</keyword>
<proteinExistence type="predicted"/>
<protein>
    <submittedName>
        <fullName evidence="2">Uncharacterized protein</fullName>
    </submittedName>
</protein>
<evidence type="ECO:0000313" key="2">
    <source>
        <dbReference type="EMBL" id="KAH7080718.1"/>
    </source>
</evidence>
<dbReference type="EMBL" id="JAGMVJ010000015">
    <property type="protein sequence ID" value="KAH7080718.1"/>
    <property type="molecule type" value="Genomic_DNA"/>
</dbReference>